<comment type="caution">
    <text evidence="1">The sequence shown here is derived from an EMBL/GenBank/DDBJ whole genome shotgun (WGS) entry which is preliminary data.</text>
</comment>
<dbReference type="InterPro" id="IPR014229">
    <property type="entry name" value="Spore_YtfJ"/>
</dbReference>
<dbReference type="PANTHER" id="PTHR39162:SF1">
    <property type="entry name" value="SPORULATION PROTEIN YTFJ"/>
    <property type="match status" value="1"/>
</dbReference>
<dbReference type="PANTHER" id="PTHR39162">
    <property type="entry name" value="GLL3345 PROTEIN"/>
    <property type="match status" value="1"/>
</dbReference>
<dbReference type="Pfam" id="PF09579">
    <property type="entry name" value="Spore_YtfJ"/>
    <property type="match status" value="1"/>
</dbReference>
<evidence type="ECO:0000313" key="1">
    <source>
        <dbReference type="EMBL" id="MBM9617214.1"/>
    </source>
</evidence>
<protein>
    <submittedName>
        <fullName evidence="1">Sporulation protein</fullName>
    </submittedName>
</protein>
<evidence type="ECO:0000313" key="2">
    <source>
        <dbReference type="Proteomes" id="UP000664109"/>
    </source>
</evidence>
<reference evidence="1 2" key="1">
    <citation type="journal article" date="2016" name="Arch. Microbiol.">
        <title>Streptomyces zhihengii sp. nov., isolated from rhizospheric soil of Psammosilene tunicoides.</title>
        <authorList>
            <person name="Huang M.J."/>
            <person name="Fei J.J."/>
            <person name="Salam N."/>
            <person name="Kim C.J."/>
            <person name="Hozzein W.N."/>
            <person name="Xiao M."/>
            <person name="Huang H.Q."/>
            <person name="Li W.J."/>
        </authorList>
    </citation>
    <scope>NUCLEOTIDE SEQUENCE [LARGE SCALE GENOMIC DNA]</scope>
    <source>
        <strain evidence="1 2">YIM T102</strain>
    </source>
</reference>
<name>A0ABS2UHU1_9ACTN</name>
<organism evidence="1 2">
    <name type="scientific">Streptomyces zhihengii</name>
    <dbReference type="NCBI Taxonomy" id="1818004"/>
    <lineage>
        <taxon>Bacteria</taxon>
        <taxon>Bacillati</taxon>
        <taxon>Actinomycetota</taxon>
        <taxon>Actinomycetes</taxon>
        <taxon>Kitasatosporales</taxon>
        <taxon>Streptomycetaceae</taxon>
        <taxon>Streptomyces</taxon>
    </lineage>
</organism>
<accession>A0ABS2UHU1</accession>
<proteinExistence type="predicted"/>
<sequence>MSEDDEIRPAPAAGADATRTSADLLEHLADKLGARAGARAVFGEPVTAGGVTVIPVAEAAFGFGGGSGTGRDAKAARTGGGGGGGAGARPRGFIVIADGAAAYTPVRHPWADVVLPAAAFVTGLAAGRLLRSRTDRR</sequence>
<gene>
    <name evidence="1" type="ORF">JE024_00420</name>
</gene>
<dbReference type="EMBL" id="JAFEJA010000001">
    <property type="protein sequence ID" value="MBM9617214.1"/>
    <property type="molecule type" value="Genomic_DNA"/>
</dbReference>
<dbReference type="RefSeq" id="WP_205371636.1">
    <property type="nucleotide sequence ID" value="NZ_JAFEJA010000001.1"/>
</dbReference>
<dbReference type="Proteomes" id="UP000664109">
    <property type="component" value="Unassembled WGS sequence"/>
</dbReference>
<keyword evidence="2" id="KW-1185">Reference proteome</keyword>